<comment type="caution">
    <text evidence="2">The sequence shown here is derived from an EMBL/GenBank/DDBJ whole genome shotgun (WGS) entry which is preliminary data.</text>
</comment>
<dbReference type="EMBL" id="VMSO01000005">
    <property type="protein sequence ID" value="KAA8501903.1"/>
    <property type="molecule type" value="Genomic_DNA"/>
</dbReference>
<keyword evidence="1" id="KW-1133">Transmembrane helix</keyword>
<dbReference type="AlphaFoldDB" id="A0A5M9HZ34"/>
<dbReference type="RefSeq" id="WP_150310523.1">
    <property type="nucleotide sequence ID" value="NZ_VMSO01000005.1"/>
</dbReference>
<accession>A0A5M9HZ34</accession>
<keyword evidence="1" id="KW-0812">Transmembrane</keyword>
<dbReference type="Proteomes" id="UP000322025">
    <property type="component" value="Unassembled WGS sequence"/>
</dbReference>
<proteinExistence type="predicted"/>
<keyword evidence="1" id="KW-0472">Membrane</keyword>
<evidence type="ECO:0000256" key="1">
    <source>
        <dbReference type="SAM" id="Phobius"/>
    </source>
</evidence>
<sequence length="161" mass="17949">MMSKKPGIAHIMKYVVFMLIVVFVVLLMLFASGSNKSFDEVRQGVEGSLDTEVLTEQEPAVFKRNFSLNAADYDGVMYYSSGSNISAEEVLLIKVKSESQIQEITDAIDQRVEARINDFDGYAPDQVKLLENVRQSVRGTYIFFACSQDADAYLSAFSSSL</sequence>
<dbReference type="Pfam" id="PF14270">
    <property type="entry name" value="DUF4358"/>
    <property type="match status" value="1"/>
</dbReference>
<dbReference type="OrthoDB" id="1828164at2"/>
<gene>
    <name evidence="2" type="ORF">FNY66_05525</name>
</gene>
<evidence type="ECO:0000313" key="3">
    <source>
        <dbReference type="Proteomes" id="UP000322025"/>
    </source>
</evidence>
<evidence type="ECO:0000313" key="2">
    <source>
        <dbReference type="EMBL" id="KAA8501903.1"/>
    </source>
</evidence>
<organism evidence="2 3">
    <name type="scientific">Mediterraneibacter catenae</name>
    <dbReference type="NCBI Taxonomy" id="2594882"/>
    <lineage>
        <taxon>Bacteria</taxon>
        <taxon>Bacillati</taxon>
        <taxon>Bacillota</taxon>
        <taxon>Clostridia</taxon>
        <taxon>Lachnospirales</taxon>
        <taxon>Lachnospiraceae</taxon>
        <taxon>Mediterraneibacter</taxon>
    </lineage>
</organism>
<dbReference type="InterPro" id="IPR025648">
    <property type="entry name" value="DUF4358"/>
</dbReference>
<protein>
    <submittedName>
        <fullName evidence="2">DUF4358 domain-containing protein</fullName>
    </submittedName>
</protein>
<keyword evidence="3" id="KW-1185">Reference proteome</keyword>
<name>A0A5M9HZ34_9FIRM</name>
<feature type="transmembrane region" description="Helical" evidence="1">
    <location>
        <begin position="12"/>
        <end position="31"/>
    </location>
</feature>
<reference evidence="2" key="1">
    <citation type="submission" date="2019-07" db="EMBL/GenBank/DDBJ databases">
        <authorList>
            <person name="Wongkuna S."/>
            <person name="Scaria J."/>
        </authorList>
    </citation>
    <scope>NUCLEOTIDE SEQUENCE [LARGE SCALE GENOMIC DNA]</scope>
    <source>
        <strain evidence="2">SW178</strain>
    </source>
</reference>